<dbReference type="AlphaFoldDB" id="A0A1B1K823"/>
<proteinExistence type="predicted"/>
<dbReference type="Proteomes" id="UP000186108">
    <property type="component" value="Chromosome"/>
</dbReference>
<evidence type="ECO:0000256" key="1">
    <source>
        <dbReference type="ARBA" id="ARBA00004141"/>
    </source>
</evidence>
<feature type="compositionally biased region" description="Polar residues" evidence="5">
    <location>
        <begin position="1"/>
        <end position="15"/>
    </location>
</feature>
<dbReference type="GO" id="GO:0016020">
    <property type="term" value="C:membrane"/>
    <property type="evidence" value="ECO:0007669"/>
    <property type="project" value="UniProtKB-SubCell"/>
</dbReference>
<reference evidence="7 8" key="1">
    <citation type="submission" date="2014-07" db="EMBL/GenBank/DDBJ databases">
        <authorList>
            <person name="Zhang J.E."/>
            <person name="Yang H."/>
            <person name="Guo J."/>
            <person name="Deng Z."/>
            <person name="Luo H."/>
            <person name="Luo M."/>
            <person name="Zhao B."/>
        </authorList>
    </citation>
    <scope>NUCLEOTIDE SEQUENCE [LARGE SCALE GENOMIC DNA]</scope>
    <source>
        <strain evidence="7 8">1CP</strain>
    </source>
</reference>
<dbReference type="RefSeq" id="WP_005261942.1">
    <property type="nucleotide sequence ID" value="NZ_CP009111.1"/>
</dbReference>
<dbReference type="Pfam" id="PF13564">
    <property type="entry name" value="DoxX_2"/>
    <property type="match status" value="1"/>
</dbReference>
<keyword evidence="4 6" id="KW-0472">Membrane</keyword>
<dbReference type="EMBL" id="CP009111">
    <property type="protein sequence ID" value="ANS28774.1"/>
    <property type="molecule type" value="Genomic_DNA"/>
</dbReference>
<sequence>MTSTPPSTGTSNAAPTPTGEPTKKARVAGLVVSALVVLFLLFDSLIHIANTQMVREAMAELGFAENVNRVIGVVLLVCLILYLVPATSILGAVLLTGYLGGAVATNMLTEQPIISTTLFPIYVGIFVWGGLFLRDARVRSIVPVRRA</sequence>
<evidence type="ECO:0000313" key="8">
    <source>
        <dbReference type="Proteomes" id="UP000186108"/>
    </source>
</evidence>
<feature type="transmembrane region" description="Helical" evidence="6">
    <location>
        <begin position="70"/>
        <end position="93"/>
    </location>
</feature>
<protein>
    <recommendedName>
        <fullName evidence="9">DoxX family protein</fullName>
    </recommendedName>
</protein>
<name>A0A1B1K823_RHOOP</name>
<evidence type="ECO:0000313" key="7">
    <source>
        <dbReference type="EMBL" id="ANS28774.1"/>
    </source>
</evidence>
<keyword evidence="2 6" id="KW-0812">Transmembrane</keyword>
<evidence type="ECO:0000256" key="5">
    <source>
        <dbReference type="SAM" id="MobiDB-lite"/>
    </source>
</evidence>
<evidence type="ECO:0000256" key="3">
    <source>
        <dbReference type="ARBA" id="ARBA00022989"/>
    </source>
</evidence>
<comment type="subcellular location">
    <subcellularLocation>
        <location evidence="1">Membrane</location>
        <topology evidence="1">Multi-pass membrane protein</topology>
    </subcellularLocation>
</comment>
<feature type="transmembrane region" description="Helical" evidence="6">
    <location>
        <begin position="113"/>
        <end position="133"/>
    </location>
</feature>
<evidence type="ECO:0000256" key="2">
    <source>
        <dbReference type="ARBA" id="ARBA00022692"/>
    </source>
</evidence>
<organism evidence="7 8">
    <name type="scientific">Rhodococcus opacus</name>
    <name type="common">Nocardia opaca</name>
    <dbReference type="NCBI Taxonomy" id="37919"/>
    <lineage>
        <taxon>Bacteria</taxon>
        <taxon>Bacillati</taxon>
        <taxon>Actinomycetota</taxon>
        <taxon>Actinomycetes</taxon>
        <taxon>Mycobacteriales</taxon>
        <taxon>Nocardiaceae</taxon>
        <taxon>Rhodococcus</taxon>
    </lineage>
</organism>
<dbReference type="InterPro" id="IPR032808">
    <property type="entry name" value="DoxX"/>
</dbReference>
<evidence type="ECO:0000256" key="4">
    <source>
        <dbReference type="ARBA" id="ARBA00023136"/>
    </source>
</evidence>
<feature type="transmembrane region" description="Helical" evidence="6">
    <location>
        <begin position="27"/>
        <end position="49"/>
    </location>
</feature>
<feature type="region of interest" description="Disordered" evidence="5">
    <location>
        <begin position="1"/>
        <end position="22"/>
    </location>
</feature>
<accession>A0A1B1K823</accession>
<dbReference type="PATRIC" id="fig|37919.13.peg.4292"/>
<evidence type="ECO:0008006" key="9">
    <source>
        <dbReference type="Google" id="ProtNLM"/>
    </source>
</evidence>
<keyword evidence="3 6" id="KW-1133">Transmembrane helix</keyword>
<evidence type="ECO:0000256" key="6">
    <source>
        <dbReference type="SAM" id="Phobius"/>
    </source>
</evidence>
<gene>
    <name evidence="7" type="ORF">R1CP_20470</name>
</gene>